<evidence type="ECO:0000256" key="6">
    <source>
        <dbReference type="SAM" id="Phobius"/>
    </source>
</evidence>
<dbReference type="PRINTS" id="PR01165">
    <property type="entry name" value="CYCOXIDASEI"/>
</dbReference>
<feature type="transmembrane region" description="Helical" evidence="6">
    <location>
        <begin position="448"/>
        <end position="472"/>
    </location>
</feature>
<comment type="catalytic activity">
    <reaction evidence="5">
        <text>4 Fe(II)-[cytochrome c] + O2 + 8 H(+)(in) = 4 Fe(III)-[cytochrome c] + 2 H2O + 4 H(+)(out)</text>
        <dbReference type="Rhea" id="RHEA:11436"/>
        <dbReference type="Rhea" id="RHEA-COMP:10350"/>
        <dbReference type="Rhea" id="RHEA-COMP:14399"/>
        <dbReference type="ChEBI" id="CHEBI:15377"/>
        <dbReference type="ChEBI" id="CHEBI:15378"/>
        <dbReference type="ChEBI" id="CHEBI:15379"/>
        <dbReference type="ChEBI" id="CHEBI:29033"/>
        <dbReference type="ChEBI" id="CHEBI:29034"/>
        <dbReference type="EC" id="7.1.1.9"/>
    </reaction>
</comment>
<dbReference type="InterPro" id="IPR000883">
    <property type="entry name" value="Cyt_C_Oxase_1"/>
</dbReference>
<dbReference type="InterPro" id="IPR036927">
    <property type="entry name" value="Cyt_c_oxase-like_su1_sf"/>
</dbReference>
<sequence>MQGVCTVLWTTNAKLVGCIYLGASLCYGVSGLLMSWVMRGELGGLGEQLLFGDHQLYNTLTTSHAMLMIFFFIMPGVMSGLGNLLVPVQLCVPEMMFPKVNNLGIWLLVDAYLLIVGSSWIDEGAGTAWTVYPPLSLSGSHAGLSVDLFLVSLHSAGASSLTGAINLMVTCTYARRVHTTLLQVSLYPWAVTITAALLVGVIPVLAGAITMVLVDRSCSTSFYDVVGGGDPVMYQHLFWVFGHPEVYIIILPVFGVVSHAVHRTAIFSLFNVVGMIYAMVSIAVVGYFVWAHHMFTVGLDVDTRSYFSAATLLIALPTSIKVFSWLVAMRRSMYAPTTSWYITSFLLMFLLGGVTGLVLANSELDLVLHDTYYVVAHFHYVLSLGAVFGLLVGVVCTHELLLGYRVSTWAARVQVLVLLAGTTCVFWGMHLSGSMGLPRRMPDAPDTYMHMAAATSWGLSVVVVGVSLLLVVSVESTAWEIQQERPNTSPTSISSTHLLTPSHSMDHCTRGMFMLHTTTCTSTRSSVLLV</sequence>
<feature type="domain" description="Cytochrome oxidase subunit I profile" evidence="7">
    <location>
        <begin position="3"/>
        <end position="474"/>
    </location>
</feature>
<dbReference type="AlphaFoldDB" id="A0A6G5ZV85"/>
<keyword evidence="5" id="KW-0249">Electron transport</keyword>
<feature type="transmembrane region" description="Helical" evidence="6">
    <location>
        <begin position="306"/>
        <end position="328"/>
    </location>
</feature>
<evidence type="ECO:0000256" key="3">
    <source>
        <dbReference type="ARBA" id="ARBA00022989"/>
    </source>
</evidence>
<dbReference type="PROSITE" id="PS50855">
    <property type="entry name" value="COX1"/>
    <property type="match status" value="1"/>
</dbReference>
<keyword evidence="5" id="KW-0186">Copper</keyword>
<organism evidence="8">
    <name type="scientific">Lacrimia lanifica</name>
    <dbReference type="NCBI Taxonomy" id="2016125"/>
    <lineage>
        <taxon>Eukaryota</taxon>
        <taxon>Discoba</taxon>
        <taxon>Euglenozoa</taxon>
        <taxon>Diplonemea</taxon>
        <taxon>Diplonemidae</taxon>
        <taxon>Lacrimia</taxon>
    </lineage>
</organism>
<comment type="similarity">
    <text evidence="5">Belongs to the heme-copper respiratory oxidase family.</text>
</comment>
<comment type="pathway">
    <text evidence="5">Energy metabolism; oxidative phosphorylation.</text>
</comment>
<dbReference type="PROSITE" id="PS00077">
    <property type="entry name" value="COX1_CUB"/>
    <property type="match status" value="1"/>
</dbReference>
<keyword evidence="4 5" id="KW-0472">Membrane</keyword>
<dbReference type="InterPro" id="IPR023616">
    <property type="entry name" value="Cyt_c_oxase-like_su1_dom"/>
</dbReference>
<geneLocation type="mitochondrion" evidence="8"/>
<feature type="transmembrane region" description="Helical" evidence="6">
    <location>
        <begin position="100"/>
        <end position="121"/>
    </location>
</feature>
<dbReference type="EMBL" id="MN109019">
    <property type="protein sequence ID" value="QHQ98638.1"/>
    <property type="molecule type" value="mRNA"/>
</dbReference>
<name>A0A6G5ZV85_9EUGL</name>
<evidence type="ECO:0000256" key="2">
    <source>
        <dbReference type="ARBA" id="ARBA00022692"/>
    </source>
</evidence>
<dbReference type="GO" id="GO:0004129">
    <property type="term" value="F:cytochrome-c oxidase activity"/>
    <property type="evidence" value="ECO:0007669"/>
    <property type="project" value="UniProtKB-EC"/>
</dbReference>
<dbReference type="SUPFAM" id="SSF81442">
    <property type="entry name" value="Cytochrome c oxidase subunit I-like"/>
    <property type="match status" value="1"/>
</dbReference>
<keyword evidence="5" id="KW-0479">Metal-binding</keyword>
<keyword evidence="3 6" id="KW-1133">Transmembrane helix</keyword>
<feature type="transmembrane region" description="Helical" evidence="6">
    <location>
        <begin position="186"/>
        <end position="214"/>
    </location>
</feature>
<evidence type="ECO:0000313" key="8">
    <source>
        <dbReference type="EMBL" id="QHQ98638.1"/>
    </source>
</evidence>
<accession>A0A6G5ZV85</accession>
<comment type="function">
    <text evidence="5">Component of the cytochrome c oxidase, the last enzyme in the mitochondrial electron transport chain which drives oxidative phosphorylation. The respiratory chain contains 3 multisubunit complexes succinate dehydrogenase (complex II, CII), ubiquinol-cytochrome c oxidoreductase (cytochrome b-c1 complex, complex III, CIII) and cytochrome c oxidase (complex IV, CIV), that cooperate to transfer electrons derived from NADH and succinate to molecular oxygen, creating an electrochemical gradient over the inner membrane that drives transmembrane transport and the ATP synthase. Cytochrome c oxidase is the component of the respiratory chain that catalyzes the reduction of oxygen to water. Electrons originating from reduced cytochrome c in the intermembrane space (IMS) are transferred via the dinuclear copper A center (CU(A)) of subunit 2 and heme A of subunit 1 to the active site in subunit 1, a binuclear center (BNC) formed by heme A3 and copper B (CU(B)). The BNC reduces molecular oxygen to 2 water molecules using 4 electrons from cytochrome c in the IMS and 4 protons from the mitochondrial matrix.</text>
</comment>
<keyword evidence="5" id="KW-0813">Transport</keyword>
<keyword evidence="5" id="KW-0349">Heme</keyword>
<keyword evidence="2 5" id="KW-0812">Transmembrane</keyword>
<protein>
    <recommendedName>
        <fullName evidence="5">Cytochrome c oxidase subunit 1</fullName>
        <ecNumber evidence="5">7.1.1.9</ecNumber>
    </recommendedName>
</protein>
<feature type="transmembrane region" description="Helical" evidence="6">
    <location>
        <begin position="18"/>
        <end position="38"/>
    </location>
</feature>
<dbReference type="EC" id="7.1.1.9" evidence="5"/>
<comment type="subcellular location">
    <subcellularLocation>
        <location evidence="1">Membrane</location>
        <topology evidence="1">Multi-pass membrane protein</topology>
    </subcellularLocation>
    <subcellularLocation>
        <location evidence="5">Mitochondrion inner membrane</location>
        <topology evidence="5">Multi-pass membrane protein</topology>
    </subcellularLocation>
</comment>
<dbReference type="PANTHER" id="PTHR10422">
    <property type="entry name" value="CYTOCHROME C OXIDASE SUBUNIT 1"/>
    <property type="match status" value="1"/>
</dbReference>
<keyword evidence="5 8" id="KW-0496">Mitochondrion</keyword>
<keyword evidence="8" id="KW-0560">Oxidoreductase</keyword>
<reference evidence="8" key="1">
    <citation type="journal article" date="2020" name="Nucleic Acids Res.">
        <title>Gene fragmentation and RNA editing without borders: eccentric mitochondrial genomes of diplonemids.</title>
        <authorList>
            <person name="Kaur B."/>
            <person name="Zahonova K."/>
            <person name="Valach M."/>
            <person name="Faktorova D."/>
            <person name="Prokopchuk G."/>
            <person name="Burger G."/>
            <person name="Lukes J."/>
        </authorList>
    </citation>
    <scope>NUCLEOTIDE SEQUENCE</scope>
</reference>
<dbReference type="Pfam" id="PF00115">
    <property type="entry name" value="COX1"/>
    <property type="match status" value="1"/>
</dbReference>
<keyword evidence="5" id="KW-0999">Mitochondrion inner membrane</keyword>
<dbReference type="GO" id="GO:0016491">
    <property type="term" value="F:oxidoreductase activity"/>
    <property type="evidence" value="ECO:0007669"/>
    <property type="project" value="UniProtKB-KW"/>
</dbReference>
<evidence type="ECO:0000259" key="7">
    <source>
        <dbReference type="PROSITE" id="PS50855"/>
    </source>
</evidence>
<evidence type="ECO:0000256" key="5">
    <source>
        <dbReference type="RuleBase" id="RU000369"/>
    </source>
</evidence>
<dbReference type="GO" id="GO:0015990">
    <property type="term" value="P:electron transport coupled proton transport"/>
    <property type="evidence" value="ECO:0007669"/>
    <property type="project" value="TreeGrafter"/>
</dbReference>
<feature type="transmembrane region" description="Helical" evidence="6">
    <location>
        <begin position="340"/>
        <end position="360"/>
    </location>
</feature>
<feature type="transmembrane region" description="Helical" evidence="6">
    <location>
        <begin position="234"/>
        <end position="257"/>
    </location>
</feature>
<feature type="transmembrane region" description="Helical" evidence="6">
    <location>
        <begin position="380"/>
        <end position="402"/>
    </location>
</feature>
<dbReference type="InterPro" id="IPR023615">
    <property type="entry name" value="Cyt_c_Oxase_su1_BS"/>
</dbReference>
<feature type="transmembrane region" description="Helical" evidence="6">
    <location>
        <begin position="65"/>
        <end position="88"/>
    </location>
</feature>
<feature type="transmembrane region" description="Helical" evidence="6">
    <location>
        <begin position="141"/>
        <end position="174"/>
    </location>
</feature>
<proteinExistence type="evidence at transcript level"/>
<feature type="transmembrane region" description="Helical" evidence="6">
    <location>
        <begin position="409"/>
        <end position="428"/>
    </location>
</feature>
<dbReference type="UniPathway" id="UPA00705"/>
<evidence type="ECO:0000256" key="4">
    <source>
        <dbReference type="ARBA" id="ARBA00023136"/>
    </source>
</evidence>
<dbReference type="PANTHER" id="PTHR10422:SF18">
    <property type="entry name" value="CYTOCHROME C OXIDASE SUBUNIT 1"/>
    <property type="match status" value="1"/>
</dbReference>
<dbReference type="GO" id="GO:0006123">
    <property type="term" value="P:mitochondrial electron transport, cytochrome c to oxygen"/>
    <property type="evidence" value="ECO:0007669"/>
    <property type="project" value="TreeGrafter"/>
</dbReference>
<dbReference type="Gene3D" id="1.20.210.10">
    <property type="entry name" value="Cytochrome c oxidase-like, subunit I domain"/>
    <property type="match status" value="1"/>
</dbReference>
<dbReference type="GO" id="GO:0005743">
    <property type="term" value="C:mitochondrial inner membrane"/>
    <property type="evidence" value="ECO:0007669"/>
    <property type="project" value="UniProtKB-SubCell"/>
</dbReference>
<keyword evidence="5" id="KW-0679">Respiratory chain</keyword>
<evidence type="ECO:0000256" key="1">
    <source>
        <dbReference type="ARBA" id="ARBA00004141"/>
    </source>
</evidence>
<dbReference type="GO" id="GO:0046872">
    <property type="term" value="F:metal ion binding"/>
    <property type="evidence" value="ECO:0007669"/>
    <property type="project" value="UniProtKB-KW"/>
</dbReference>
<feature type="transmembrane region" description="Helical" evidence="6">
    <location>
        <begin position="269"/>
        <end position="290"/>
    </location>
</feature>
<keyword evidence="5" id="KW-0408">Iron</keyword>
<dbReference type="GO" id="GO:0020037">
    <property type="term" value="F:heme binding"/>
    <property type="evidence" value="ECO:0007669"/>
    <property type="project" value="InterPro"/>
</dbReference>